<proteinExistence type="predicted"/>
<keyword evidence="1" id="KW-0812">Transmembrane</keyword>
<name>A0A9X2JTX8_9GAMM</name>
<evidence type="ECO:0000313" key="2">
    <source>
        <dbReference type="EMBL" id="MCP1340380.1"/>
    </source>
</evidence>
<keyword evidence="1" id="KW-0472">Membrane</keyword>
<comment type="caution">
    <text evidence="2">The sequence shown here is derived from an EMBL/GenBank/DDBJ whole genome shotgun (WGS) entry which is preliminary data.</text>
</comment>
<accession>A0A9X2JTX8</accession>
<evidence type="ECO:0000313" key="3">
    <source>
        <dbReference type="Proteomes" id="UP001139474"/>
    </source>
</evidence>
<feature type="transmembrane region" description="Helical" evidence="1">
    <location>
        <begin position="67"/>
        <end position="87"/>
    </location>
</feature>
<dbReference type="AlphaFoldDB" id="A0A9X2JTX8"/>
<feature type="transmembrane region" description="Helical" evidence="1">
    <location>
        <begin position="93"/>
        <end position="112"/>
    </location>
</feature>
<evidence type="ECO:0000256" key="1">
    <source>
        <dbReference type="SAM" id="Phobius"/>
    </source>
</evidence>
<protein>
    <submittedName>
        <fullName evidence="2">Uncharacterized protein</fullName>
    </submittedName>
</protein>
<reference evidence="2" key="1">
    <citation type="submission" date="2022-06" db="EMBL/GenBank/DDBJ databases">
        <title>Idiomarina rhizosphaerae M1R2S28.</title>
        <authorList>
            <person name="Sun J.-Q."/>
            <person name="Li L.-F."/>
        </authorList>
    </citation>
    <scope>NUCLEOTIDE SEQUENCE</scope>
    <source>
        <strain evidence="2">M1R2S28</strain>
    </source>
</reference>
<dbReference type="RefSeq" id="WP_253620225.1">
    <property type="nucleotide sequence ID" value="NZ_JAMZDE010000008.1"/>
</dbReference>
<dbReference type="EMBL" id="JAMZDE010000008">
    <property type="protein sequence ID" value="MCP1340380.1"/>
    <property type="molecule type" value="Genomic_DNA"/>
</dbReference>
<dbReference type="Proteomes" id="UP001139474">
    <property type="component" value="Unassembled WGS sequence"/>
</dbReference>
<keyword evidence="1" id="KW-1133">Transmembrane helix</keyword>
<gene>
    <name evidence="2" type="ORF">NJR55_12345</name>
</gene>
<keyword evidence="3" id="KW-1185">Reference proteome</keyword>
<feature type="transmembrane region" description="Helical" evidence="1">
    <location>
        <begin position="38"/>
        <end position="60"/>
    </location>
</feature>
<organism evidence="2 3">
    <name type="scientific">Idiomarina rhizosphaerae</name>
    <dbReference type="NCBI Taxonomy" id="2961572"/>
    <lineage>
        <taxon>Bacteria</taxon>
        <taxon>Pseudomonadati</taxon>
        <taxon>Pseudomonadota</taxon>
        <taxon>Gammaproteobacteria</taxon>
        <taxon>Alteromonadales</taxon>
        <taxon>Idiomarinaceae</taxon>
        <taxon>Idiomarina</taxon>
    </lineage>
</organism>
<sequence>MKNRIFIYALSFGLSVGFLTHLYDFISFGFLPYSFAPLWINVYWTLLFFLDFIAIVFLFYRPNVGLYLTLLIMLSNVFINSYAYYSIKVVSSSFPLQFQSFFLGVVFGVFICKDTKKFS</sequence>
<feature type="transmembrane region" description="Helical" evidence="1">
    <location>
        <begin position="5"/>
        <end position="26"/>
    </location>
</feature>